<feature type="region of interest" description="Disordered" evidence="1">
    <location>
        <begin position="24"/>
        <end position="102"/>
    </location>
</feature>
<protein>
    <submittedName>
        <fullName evidence="3">Uncharacterized protein</fullName>
    </submittedName>
</protein>
<proteinExistence type="predicted"/>
<dbReference type="EMBL" id="CAJVCH010220428">
    <property type="protein sequence ID" value="CAG7731867.1"/>
    <property type="molecule type" value="Genomic_DNA"/>
</dbReference>
<gene>
    <name evidence="3" type="ORF">AFUS01_LOCUS20426</name>
</gene>
<evidence type="ECO:0000313" key="4">
    <source>
        <dbReference type="Proteomes" id="UP000708208"/>
    </source>
</evidence>
<feature type="signal peptide" evidence="2">
    <location>
        <begin position="1"/>
        <end position="29"/>
    </location>
</feature>
<feature type="chain" id="PRO_5035271133" evidence="2">
    <location>
        <begin position="30"/>
        <end position="102"/>
    </location>
</feature>
<feature type="compositionally biased region" description="Basic and acidic residues" evidence="1">
    <location>
        <begin position="33"/>
        <end position="47"/>
    </location>
</feature>
<feature type="non-terminal residue" evidence="3">
    <location>
        <position position="1"/>
    </location>
</feature>
<keyword evidence="2" id="KW-0732">Signal</keyword>
<keyword evidence="4" id="KW-1185">Reference proteome</keyword>
<evidence type="ECO:0000256" key="1">
    <source>
        <dbReference type="SAM" id="MobiDB-lite"/>
    </source>
</evidence>
<accession>A0A8J2PA27</accession>
<dbReference type="Proteomes" id="UP000708208">
    <property type="component" value="Unassembled WGS sequence"/>
</dbReference>
<evidence type="ECO:0000256" key="2">
    <source>
        <dbReference type="SAM" id="SignalP"/>
    </source>
</evidence>
<evidence type="ECO:0000313" key="3">
    <source>
        <dbReference type="EMBL" id="CAG7731867.1"/>
    </source>
</evidence>
<organism evidence="3 4">
    <name type="scientific">Allacma fusca</name>
    <dbReference type="NCBI Taxonomy" id="39272"/>
    <lineage>
        <taxon>Eukaryota</taxon>
        <taxon>Metazoa</taxon>
        <taxon>Ecdysozoa</taxon>
        <taxon>Arthropoda</taxon>
        <taxon>Hexapoda</taxon>
        <taxon>Collembola</taxon>
        <taxon>Symphypleona</taxon>
        <taxon>Sminthuridae</taxon>
        <taxon>Allacma</taxon>
    </lineage>
</organism>
<name>A0A8J2PA27_9HEXA</name>
<feature type="compositionally biased region" description="Polar residues" evidence="1">
    <location>
        <begin position="68"/>
        <end position="90"/>
    </location>
</feature>
<dbReference type="AlphaFoldDB" id="A0A8J2PA27"/>
<sequence length="102" mass="11284">MKNPVRETLPIFMVLAPLLLLTSLPGASTTPEDLQKARDDTKTRLQDRIPGLPVDDSDDFVLMGPDNNKGTQSNESKFRQGQLSTSSFNISFDADTKDTKNE</sequence>
<reference evidence="3" key="1">
    <citation type="submission" date="2021-06" db="EMBL/GenBank/DDBJ databases">
        <authorList>
            <person name="Hodson N. C."/>
            <person name="Mongue J. A."/>
            <person name="Jaron S. K."/>
        </authorList>
    </citation>
    <scope>NUCLEOTIDE SEQUENCE</scope>
</reference>
<comment type="caution">
    <text evidence="3">The sequence shown here is derived from an EMBL/GenBank/DDBJ whole genome shotgun (WGS) entry which is preliminary data.</text>
</comment>